<dbReference type="Proteomes" id="UP001295420">
    <property type="component" value="Unassembled WGS sequence"/>
</dbReference>
<accession>A0AAU9QB89</accession>
<reference evidence="1" key="1">
    <citation type="submission" date="2022-01" db="EMBL/GenBank/DDBJ databases">
        <authorList>
            <person name="Lagorce A."/>
        </authorList>
    </citation>
    <scope>NUCLEOTIDE SEQUENCE</scope>
    <source>
        <strain evidence="1">Th15_F1_D04</strain>
    </source>
</reference>
<protein>
    <submittedName>
        <fullName evidence="1">Uncharacterized protein</fullName>
    </submittedName>
</protein>
<gene>
    <name evidence="1" type="ORF">THF1D04_60256</name>
</gene>
<organism evidence="1 2">
    <name type="scientific">Vibrio owensii</name>
    <dbReference type="NCBI Taxonomy" id="696485"/>
    <lineage>
        <taxon>Bacteria</taxon>
        <taxon>Pseudomonadati</taxon>
        <taxon>Pseudomonadota</taxon>
        <taxon>Gammaproteobacteria</taxon>
        <taxon>Vibrionales</taxon>
        <taxon>Vibrionaceae</taxon>
        <taxon>Vibrio</taxon>
    </lineage>
</organism>
<name>A0AAU9QB89_9VIBR</name>
<evidence type="ECO:0000313" key="1">
    <source>
        <dbReference type="EMBL" id="CAH1540556.1"/>
    </source>
</evidence>
<dbReference type="EMBL" id="CAKMTQ010000056">
    <property type="protein sequence ID" value="CAH1540556.1"/>
    <property type="molecule type" value="Genomic_DNA"/>
</dbReference>
<sequence length="71" mass="8082">MSQIAKALQAHKTINLKEIKSKYALTHKVKVDINCDAYQRLLFSLTRLKNEQNDVYDGVGAVFNVFNGNRV</sequence>
<proteinExistence type="predicted"/>
<comment type="caution">
    <text evidence="1">The sequence shown here is derived from an EMBL/GenBank/DDBJ whole genome shotgun (WGS) entry which is preliminary data.</text>
</comment>
<dbReference type="AlphaFoldDB" id="A0AAU9QB89"/>
<evidence type="ECO:0000313" key="2">
    <source>
        <dbReference type="Proteomes" id="UP001295420"/>
    </source>
</evidence>